<dbReference type="PANTHER" id="PTHR11849:SF188">
    <property type="entry name" value="PROTEIN C-ETS-2"/>
    <property type="match status" value="1"/>
</dbReference>
<dbReference type="SUPFAM" id="SSF47769">
    <property type="entry name" value="SAM/Pointed domain"/>
    <property type="match status" value="1"/>
</dbReference>
<dbReference type="InterPro" id="IPR003118">
    <property type="entry name" value="Pointed_dom"/>
</dbReference>
<keyword evidence="11" id="KW-1185">Reference proteome</keyword>
<dbReference type="InterPro" id="IPR013761">
    <property type="entry name" value="SAM/pointed_sf"/>
</dbReference>
<dbReference type="OrthoDB" id="10067219at2759"/>
<dbReference type="PROSITE" id="PS50061">
    <property type="entry name" value="ETS_DOMAIN_3"/>
    <property type="match status" value="1"/>
</dbReference>
<evidence type="ECO:0000256" key="1">
    <source>
        <dbReference type="ARBA" id="ARBA00004123"/>
    </source>
</evidence>
<name>A0A8V0YDN7_CHICK</name>
<gene>
    <name evidence="10" type="primary">ETS2</name>
</gene>
<dbReference type="PROSITE" id="PS00346">
    <property type="entry name" value="ETS_DOMAIN_2"/>
    <property type="match status" value="1"/>
</dbReference>
<keyword evidence="3" id="KW-0805">Transcription regulation</keyword>
<reference evidence="10" key="2">
    <citation type="submission" date="2025-08" db="UniProtKB">
        <authorList>
            <consortium name="Ensembl"/>
        </authorList>
    </citation>
    <scope>IDENTIFICATION</scope>
    <source>
        <strain evidence="10">broiler</strain>
    </source>
</reference>
<dbReference type="PROSITE" id="PS00345">
    <property type="entry name" value="ETS_DOMAIN_1"/>
    <property type="match status" value="1"/>
</dbReference>
<reference evidence="10" key="3">
    <citation type="submission" date="2025-09" db="UniProtKB">
        <authorList>
            <consortium name="Ensembl"/>
        </authorList>
    </citation>
    <scope>IDENTIFICATION</scope>
    <source>
        <strain evidence="10">broiler</strain>
    </source>
</reference>
<dbReference type="GeneTree" id="ENSGT00940000160202"/>
<evidence type="ECO:0000313" key="11">
    <source>
        <dbReference type="Proteomes" id="UP000000539"/>
    </source>
</evidence>
<proteinExistence type="inferred from homology"/>
<dbReference type="PRINTS" id="PR00454">
    <property type="entry name" value="ETSDOMAIN"/>
</dbReference>
<dbReference type="FunFam" id="1.10.150.50:FF:000014">
    <property type="entry name" value="Protein c-ets-1 isoform 1"/>
    <property type="match status" value="1"/>
</dbReference>
<dbReference type="Proteomes" id="UP000000539">
    <property type="component" value="Chromosome 1"/>
</dbReference>
<dbReference type="GO" id="GO:0003700">
    <property type="term" value="F:DNA-binding transcription factor activity"/>
    <property type="evidence" value="ECO:0007669"/>
    <property type="project" value="InterPro"/>
</dbReference>
<keyword evidence="5" id="KW-0804">Transcription</keyword>
<dbReference type="InterPro" id="IPR036390">
    <property type="entry name" value="WH_DNA-bd_sf"/>
</dbReference>
<evidence type="ECO:0000259" key="8">
    <source>
        <dbReference type="PROSITE" id="PS50061"/>
    </source>
</evidence>
<evidence type="ECO:0000256" key="4">
    <source>
        <dbReference type="ARBA" id="ARBA00023125"/>
    </source>
</evidence>
<protein>
    <submittedName>
        <fullName evidence="10">ETS proto-onco 2, transcription factor</fullName>
    </submittedName>
</protein>
<feature type="domain" description="ETS" evidence="8">
    <location>
        <begin position="333"/>
        <end position="413"/>
    </location>
</feature>
<evidence type="ECO:0000256" key="6">
    <source>
        <dbReference type="ARBA" id="ARBA00023242"/>
    </source>
</evidence>
<dbReference type="FunFam" id="1.10.10.10:FF:000097">
    <property type="entry name" value="Protein c-ets-1 isoform 1"/>
    <property type="match status" value="1"/>
</dbReference>
<dbReference type="PROSITE" id="PS51433">
    <property type="entry name" value="PNT"/>
    <property type="match status" value="1"/>
</dbReference>
<dbReference type="SMART" id="SM00251">
    <property type="entry name" value="SAM_PNT"/>
    <property type="match status" value="1"/>
</dbReference>
<dbReference type="GO" id="GO:0043565">
    <property type="term" value="F:sequence-specific DNA binding"/>
    <property type="evidence" value="ECO:0007669"/>
    <property type="project" value="InterPro"/>
</dbReference>
<dbReference type="SUPFAM" id="SSF46785">
    <property type="entry name" value="Winged helix' DNA-binding domain"/>
    <property type="match status" value="1"/>
</dbReference>
<evidence type="ECO:0000256" key="2">
    <source>
        <dbReference type="ARBA" id="ARBA00005562"/>
    </source>
</evidence>
<sequence length="439" mass="50187">MSEFAIRNMDQVAPVSNMYRGMLKRQPAFDTFDSSNSLFAGYFLSLNEDQTLQEVPTGFDSTSYDPWLWTEQHVCQWLAWATNEFSLANVNIHQFLMSGQDLCNLGKERFLELAPDYVGDILWEHLEQMIKDSQEKTQDQYVESSHLTSVPHWVNNNSLTVNVDQTPYGIQMPGYPKALSYPKPNLLSDICQTSTGPNLLSPEQDFSLFPKTQVDAVSVNYCTVNQDFTRSNLNLLIDNSGKLREHESSESGAESYESSDSMLQSWNSQSSLVDLQRVPSYESFEDDCSQSLCMSKPTMSFKDYIQDRSDPVEQGKPVIPAAILAGFTGSGPIQLWQFLLELLTDKSCQSFISWTGDGWEFKLADPDEVARRWGRRKNKPKMNYEKLSRGLRYYYDKNIIHKTSGKRYVYRFVCDLQNLLGYTAEELHAMLGVQPDTED</sequence>
<dbReference type="InterPro" id="IPR016311">
    <property type="entry name" value="Transform_prot_C-ets"/>
</dbReference>
<dbReference type="Pfam" id="PF02198">
    <property type="entry name" value="SAM_PNT"/>
    <property type="match status" value="1"/>
</dbReference>
<evidence type="ECO:0000313" key="10">
    <source>
        <dbReference type="Ensembl" id="ENSGALP00010018924.1"/>
    </source>
</evidence>
<evidence type="ECO:0000259" key="9">
    <source>
        <dbReference type="PROSITE" id="PS51433"/>
    </source>
</evidence>
<dbReference type="Gene3D" id="1.10.150.50">
    <property type="entry name" value="Transcription Factor, Ets-1"/>
    <property type="match status" value="1"/>
</dbReference>
<dbReference type="SMART" id="SM00413">
    <property type="entry name" value="ETS"/>
    <property type="match status" value="1"/>
</dbReference>
<dbReference type="GO" id="GO:0006357">
    <property type="term" value="P:regulation of transcription by RNA polymerase II"/>
    <property type="evidence" value="ECO:0007669"/>
    <property type="project" value="InterPro"/>
</dbReference>
<keyword evidence="6 7" id="KW-0539">Nucleus</keyword>
<dbReference type="InterPro" id="IPR000418">
    <property type="entry name" value="Ets_dom"/>
</dbReference>
<dbReference type="Gene3D" id="1.10.10.10">
    <property type="entry name" value="Winged helix-like DNA-binding domain superfamily/Winged helix DNA-binding domain"/>
    <property type="match status" value="1"/>
</dbReference>
<dbReference type="AlphaFoldDB" id="A0A8V0YDN7"/>
<dbReference type="InterPro" id="IPR036388">
    <property type="entry name" value="WH-like_DNA-bd_sf"/>
</dbReference>
<comment type="similarity">
    <text evidence="2 7">Belongs to the ETS family.</text>
</comment>
<evidence type="ECO:0000256" key="7">
    <source>
        <dbReference type="RuleBase" id="RU004019"/>
    </source>
</evidence>
<dbReference type="InterPro" id="IPR046328">
    <property type="entry name" value="ETS_fam"/>
</dbReference>
<evidence type="ECO:0000256" key="3">
    <source>
        <dbReference type="ARBA" id="ARBA00023015"/>
    </source>
</evidence>
<dbReference type="Pfam" id="PF19525">
    <property type="entry name" value="Ets1_N_flank"/>
    <property type="match status" value="1"/>
</dbReference>
<dbReference type="Ensembl" id="ENSGALT00010032134.1">
    <property type="protein sequence ID" value="ENSGALP00010018924.1"/>
    <property type="gene ID" value="ENSGALG00010013349.1"/>
</dbReference>
<evidence type="ECO:0000256" key="5">
    <source>
        <dbReference type="ARBA" id="ARBA00023163"/>
    </source>
</evidence>
<comment type="subcellular location">
    <subcellularLocation>
        <location evidence="1 7">Nucleus</location>
    </subcellularLocation>
</comment>
<dbReference type="Pfam" id="PF00178">
    <property type="entry name" value="Ets"/>
    <property type="match status" value="1"/>
</dbReference>
<dbReference type="PANTHER" id="PTHR11849">
    <property type="entry name" value="ETS"/>
    <property type="match status" value="1"/>
</dbReference>
<reference evidence="10" key="1">
    <citation type="submission" date="2020-11" db="EMBL/GenBank/DDBJ databases">
        <title>Gallus gallus (Chicken) genome, bGalGal1, GRCg7b, maternal haplotype autosomes + Z &amp; W.</title>
        <authorList>
            <person name="Warren W."/>
            <person name="Formenti G."/>
            <person name="Fedrigo O."/>
            <person name="Haase B."/>
            <person name="Mountcastle J."/>
            <person name="Balacco J."/>
            <person name="Tracey A."/>
            <person name="Schneider V."/>
            <person name="Okimoto R."/>
            <person name="Cheng H."/>
            <person name="Hawken R."/>
            <person name="Howe K."/>
            <person name="Jarvis E.D."/>
        </authorList>
    </citation>
    <scope>NUCLEOTIDE SEQUENCE [LARGE SCALE GENOMIC DNA]</scope>
    <source>
        <strain evidence="10">Broiler</strain>
    </source>
</reference>
<keyword evidence="4 7" id="KW-0238">DNA-binding</keyword>
<accession>A0A8V0YDN7</accession>
<feature type="domain" description="PNT" evidence="9">
    <location>
        <begin position="48"/>
        <end position="133"/>
    </location>
</feature>
<dbReference type="InterPro" id="IPR045688">
    <property type="entry name" value="Ets1_N_flank"/>
</dbReference>
<dbReference type="GO" id="GO:0005634">
    <property type="term" value="C:nucleus"/>
    <property type="evidence" value="ECO:0007669"/>
    <property type="project" value="UniProtKB-SubCell"/>
</dbReference>
<dbReference type="PIRSF" id="PIRSF001698">
    <property type="entry name" value="Transforming_factor_C-ets"/>
    <property type="match status" value="1"/>
</dbReference>
<organism evidence="10 11">
    <name type="scientific">Gallus gallus</name>
    <name type="common">Chicken</name>
    <dbReference type="NCBI Taxonomy" id="9031"/>
    <lineage>
        <taxon>Eukaryota</taxon>
        <taxon>Metazoa</taxon>
        <taxon>Chordata</taxon>
        <taxon>Craniata</taxon>
        <taxon>Vertebrata</taxon>
        <taxon>Euteleostomi</taxon>
        <taxon>Archelosauria</taxon>
        <taxon>Archosauria</taxon>
        <taxon>Dinosauria</taxon>
        <taxon>Saurischia</taxon>
        <taxon>Theropoda</taxon>
        <taxon>Coelurosauria</taxon>
        <taxon>Aves</taxon>
        <taxon>Neognathae</taxon>
        <taxon>Galloanserae</taxon>
        <taxon>Galliformes</taxon>
        <taxon>Phasianidae</taxon>
        <taxon>Phasianinae</taxon>
        <taxon>Gallus</taxon>
    </lineage>
</organism>